<sequence length="410" mass="46231">MIDQINEASASSSDFYPESPNMDIDVVSFTPAPDMISNLARQKDSPTPSSSSNGSNEKRYFCQRCLNHRLEFPRKGHKPYCRYANCECDDCIMVEKRRQLNNQLSKRKLDPSAPKPEPGQKKIRDPKCARCSAHGKDQALRGHKRALCPFSDCTCNLCKLVENRRSLMARQIKLRRDQQKARRAQQTLDEAEDEIRRSIDLDLSSPMRSEPQRKRSKPFDLDNLLKIHMNVDENKKPEEKRNEQISAPVAIRPEISFRPDLPIQFMPLPMLDHYNNMNQSPSPPQLLPNFQSPTTSSPLTTQPTTLFNPTLPIKEVPALMNPLTSASSPLGSPLLPPTSSNPLSKLIFENQPIMPPASTVVPSAPVEWFRQNPSVWSKETPEFNATGLPDVVPISTALLQQLFSLAAKNL</sequence>
<dbReference type="Gene3D" id="4.10.1040.10">
    <property type="entry name" value="DM DNA-binding domain"/>
    <property type="match status" value="2"/>
</dbReference>
<dbReference type="Proteomes" id="UP000582659">
    <property type="component" value="Unassembled WGS sequence"/>
</dbReference>
<keyword evidence="1 5" id="KW-0479">Metal-binding</keyword>
<evidence type="ECO:0000256" key="5">
    <source>
        <dbReference type="PROSITE-ProRule" id="PRU00070"/>
    </source>
</evidence>
<keyword evidence="11" id="KW-1185">Reference proteome</keyword>
<accession>A0A1I7SX00</accession>
<evidence type="ECO:0000313" key="9">
    <source>
        <dbReference type="EMBL" id="CAD5216720.1"/>
    </source>
</evidence>
<feature type="DNA-binding region" description="DM" evidence="5">
    <location>
        <begin position="128"/>
        <end position="176"/>
    </location>
</feature>
<feature type="domain" description="DM" evidence="8">
    <location>
        <begin position="128"/>
        <end position="176"/>
    </location>
</feature>
<dbReference type="Pfam" id="PF00751">
    <property type="entry name" value="DM"/>
    <property type="match status" value="2"/>
</dbReference>
<dbReference type="InterPro" id="IPR036407">
    <property type="entry name" value="DM_DNA-bd_sf"/>
</dbReference>
<dbReference type="PANTHER" id="PTHR12322:SF125">
    <property type="entry name" value="PROTEIN MALE ABNORMAL 3"/>
    <property type="match status" value="1"/>
</dbReference>
<dbReference type="eggNOG" id="KOG3815">
    <property type="taxonomic scope" value="Eukaryota"/>
</dbReference>
<evidence type="ECO:0000256" key="6">
    <source>
        <dbReference type="SAM" id="Coils"/>
    </source>
</evidence>
<feature type="coiled-coil region" evidence="6">
    <location>
        <begin position="174"/>
        <end position="201"/>
    </location>
</feature>
<dbReference type="SUPFAM" id="SSF82927">
    <property type="entry name" value="Cysteine-rich DNA binding domain, (DM domain)"/>
    <property type="match status" value="2"/>
</dbReference>
<keyword evidence="4 5" id="KW-0539">Nucleus</keyword>
<dbReference type="Proteomes" id="UP000095284">
    <property type="component" value="Unplaced"/>
</dbReference>
<evidence type="ECO:0000259" key="8">
    <source>
        <dbReference type="PROSITE" id="PS50809"/>
    </source>
</evidence>
<organism evidence="10 12">
    <name type="scientific">Bursaphelenchus xylophilus</name>
    <name type="common">Pinewood nematode worm</name>
    <name type="synonym">Aphelenchoides xylophilus</name>
    <dbReference type="NCBI Taxonomy" id="6326"/>
    <lineage>
        <taxon>Eukaryota</taxon>
        <taxon>Metazoa</taxon>
        <taxon>Ecdysozoa</taxon>
        <taxon>Nematoda</taxon>
        <taxon>Chromadorea</taxon>
        <taxon>Rhabditida</taxon>
        <taxon>Tylenchina</taxon>
        <taxon>Tylenchomorpha</taxon>
        <taxon>Aphelenchoidea</taxon>
        <taxon>Aphelenchoididae</taxon>
        <taxon>Bursaphelenchus</taxon>
    </lineage>
</organism>
<evidence type="ECO:0000313" key="10">
    <source>
        <dbReference type="Proteomes" id="UP000095284"/>
    </source>
</evidence>
<evidence type="ECO:0000256" key="3">
    <source>
        <dbReference type="ARBA" id="ARBA00023125"/>
    </source>
</evidence>
<evidence type="ECO:0000256" key="7">
    <source>
        <dbReference type="SAM" id="MobiDB-lite"/>
    </source>
</evidence>
<name>A0A1I7SX00_BURXY</name>
<dbReference type="GO" id="GO:0046872">
    <property type="term" value="F:metal ion binding"/>
    <property type="evidence" value="ECO:0007669"/>
    <property type="project" value="UniProtKB-KW"/>
</dbReference>
<protein>
    <submittedName>
        <fullName evidence="9">(pine wood nematode) hypothetical protein</fullName>
    </submittedName>
</protein>
<feature type="DNA-binding region" description="DM" evidence="5">
    <location>
        <begin position="62"/>
        <end position="108"/>
    </location>
</feature>
<dbReference type="WBParaSite" id="BXY_1758300.1">
    <property type="protein sequence ID" value="BXY_1758300.1"/>
    <property type="gene ID" value="BXY_1758300"/>
</dbReference>
<reference evidence="9" key="2">
    <citation type="submission" date="2020-09" db="EMBL/GenBank/DDBJ databases">
        <authorList>
            <person name="Kikuchi T."/>
        </authorList>
    </citation>
    <scope>NUCLEOTIDE SEQUENCE</scope>
    <source>
        <strain evidence="9">Ka4C1</strain>
    </source>
</reference>
<dbReference type="InterPro" id="IPR001275">
    <property type="entry name" value="DM_DNA-bd"/>
</dbReference>
<dbReference type="Proteomes" id="UP000659654">
    <property type="component" value="Unassembled WGS sequence"/>
</dbReference>
<dbReference type="PROSITE" id="PS40000">
    <property type="entry name" value="DM_1"/>
    <property type="match status" value="2"/>
</dbReference>
<dbReference type="AlphaFoldDB" id="A0A1I7SX00"/>
<reference evidence="12" key="1">
    <citation type="submission" date="2016-11" db="UniProtKB">
        <authorList>
            <consortium name="WormBaseParasite"/>
        </authorList>
    </citation>
    <scope>IDENTIFICATION</scope>
</reference>
<keyword evidence="3 5" id="KW-0238">DNA-binding</keyword>
<keyword evidence="2 5" id="KW-0862">Zinc</keyword>
<dbReference type="SMART" id="SM00301">
    <property type="entry name" value="DM"/>
    <property type="match status" value="2"/>
</dbReference>
<evidence type="ECO:0000313" key="12">
    <source>
        <dbReference type="WBParaSite" id="BXY_1758300.1"/>
    </source>
</evidence>
<dbReference type="GO" id="GO:0000981">
    <property type="term" value="F:DNA-binding transcription factor activity, RNA polymerase II-specific"/>
    <property type="evidence" value="ECO:0007669"/>
    <property type="project" value="TreeGrafter"/>
</dbReference>
<dbReference type="PROSITE" id="PS50809">
    <property type="entry name" value="DM_2"/>
    <property type="match status" value="2"/>
</dbReference>
<dbReference type="OrthoDB" id="5842031at2759"/>
<keyword evidence="6" id="KW-0175">Coiled coil</keyword>
<dbReference type="GO" id="GO:0000978">
    <property type="term" value="F:RNA polymerase II cis-regulatory region sequence-specific DNA binding"/>
    <property type="evidence" value="ECO:0007669"/>
    <property type="project" value="TreeGrafter"/>
</dbReference>
<dbReference type="InterPro" id="IPR026607">
    <property type="entry name" value="DMRT"/>
</dbReference>
<dbReference type="GO" id="GO:0007548">
    <property type="term" value="P:sex differentiation"/>
    <property type="evidence" value="ECO:0007669"/>
    <property type="project" value="TreeGrafter"/>
</dbReference>
<dbReference type="EMBL" id="CAJFDI010000002">
    <property type="protein sequence ID" value="CAD5216720.1"/>
    <property type="molecule type" value="Genomic_DNA"/>
</dbReference>
<comment type="subcellular location">
    <subcellularLocation>
        <location evidence="5">Nucleus</location>
    </subcellularLocation>
</comment>
<feature type="domain" description="DM" evidence="8">
    <location>
        <begin position="62"/>
        <end position="108"/>
    </location>
</feature>
<gene>
    <name evidence="9" type="ORF">BXYJ_LOCUS4676</name>
</gene>
<dbReference type="PANTHER" id="PTHR12322">
    <property type="entry name" value="DOUBLESEX AND MAB-3 RELATED TRANSCRIPTION FACTOR DMRT"/>
    <property type="match status" value="1"/>
</dbReference>
<dbReference type="EMBL" id="CAJFCV020000002">
    <property type="protein sequence ID" value="CAG9100080.1"/>
    <property type="molecule type" value="Genomic_DNA"/>
</dbReference>
<proteinExistence type="predicted"/>
<feature type="region of interest" description="Disordered" evidence="7">
    <location>
        <begin position="103"/>
        <end position="126"/>
    </location>
</feature>
<evidence type="ECO:0000313" key="11">
    <source>
        <dbReference type="Proteomes" id="UP000659654"/>
    </source>
</evidence>
<evidence type="ECO:0000256" key="1">
    <source>
        <dbReference type="ARBA" id="ARBA00022723"/>
    </source>
</evidence>
<evidence type="ECO:0000256" key="2">
    <source>
        <dbReference type="ARBA" id="ARBA00022833"/>
    </source>
</evidence>
<dbReference type="SMR" id="A0A1I7SX00"/>
<dbReference type="GO" id="GO:0005634">
    <property type="term" value="C:nucleus"/>
    <property type="evidence" value="ECO:0007669"/>
    <property type="project" value="UniProtKB-SubCell"/>
</dbReference>
<evidence type="ECO:0000256" key="4">
    <source>
        <dbReference type="ARBA" id="ARBA00023242"/>
    </source>
</evidence>